<name>G6YIX5_9HYPH</name>
<sequence length="61" mass="6003">MRGPGVLGVANAHTGLHADGTLAGLGHPLGGLHHILVAVAVGFRPGTLGGRDSWIVPSSSS</sequence>
<reference evidence="1 2" key="1">
    <citation type="journal article" date="2012" name="J. Bacteriol.">
        <title>Draft Genome Sequence of Plant Growth-Promoting Rhizobium Mesorhizobium amorphae, Isolated from Zinc-Lead Mine Tailings.</title>
        <authorList>
            <person name="Hao X."/>
            <person name="Lin Y."/>
            <person name="Johnstone L."/>
            <person name="Baltrus D.A."/>
            <person name="Miller S.J."/>
            <person name="Wei G."/>
            <person name="Rensing C."/>
        </authorList>
    </citation>
    <scope>NUCLEOTIDE SEQUENCE [LARGE SCALE GENOMIC DNA]</scope>
    <source>
        <strain evidence="1 2">CCNWGS0123</strain>
    </source>
</reference>
<protein>
    <submittedName>
        <fullName evidence="1">Uncharacterized protein</fullName>
    </submittedName>
</protein>
<accession>G6YIX5</accession>
<evidence type="ECO:0000313" key="1">
    <source>
        <dbReference type="EMBL" id="EHH05815.1"/>
    </source>
</evidence>
<dbReference type="Proteomes" id="UP000002949">
    <property type="component" value="Unassembled WGS sequence"/>
</dbReference>
<evidence type="ECO:0000313" key="2">
    <source>
        <dbReference type="Proteomes" id="UP000002949"/>
    </source>
</evidence>
<proteinExistence type="predicted"/>
<dbReference type="Pfam" id="PF04955">
    <property type="entry name" value="HupE_UreJ"/>
    <property type="match status" value="1"/>
</dbReference>
<gene>
    <name evidence="1" type="ORF">MEA186_29747</name>
</gene>
<dbReference type="AlphaFoldDB" id="G6YIX5"/>
<dbReference type="InterPro" id="IPR007038">
    <property type="entry name" value="HupE_UreJ"/>
</dbReference>
<dbReference type="PATRIC" id="fig|1082933.3.peg.5782"/>
<keyword evidence="2" id="KW-1185">Reference proteome</keyword>
<organism evidence="1 2">
    <name type="scientific">Mesorhizobium amorphae CCNWGS0123</name>
    <dbReference type="NCBI Taxonomy" id="1082933"/>
    <lineage>
        <taxon>Bacteria</taxon>
        <taxon>Pseudomonadati</taxon>
        <taxon>Pseudomonadota</taxon>
        <taxon>Alphaproteobacteria</taxon>
        <taxon>Hyphomicrobiales</taxon>
        <taxon>Phyllobacteriaceae</taxon>
        <taxon>Mesorhizobium</taxon>
    </lineage>
</organism>
<dbReference type="EMBL" id="AGSN01000209">
    <property type="protein sequence ID" value="EHH05815.1"/>
    <property type="molecule type" value="Genomic_DNA"/>
</dbReference>